<reference evidence="1 2" key="1">
    <citation type="journal article" date="2017" name="Gigascience">
        <title>Genome sequence of the small brown planthopper, Laodelphax striatellus.</title>
        <authorList>
            <person name="Zhu J."/>
            <person name="Jiang F."/>
            <person name="Wang X."/>
            <person name="Yang P."/>
            <person name="Bao Y."/>
            <person name="Zhao W."/>
            <person name="Wang W."/>
            <person name="Lu H."/>
            <person name="Wang Q."/>
            <person name="Cui N."/>
            <person name="Li J."/>
            <person name="Chen X."/>
            <person name="Luo L."/>
            <person name="Yu J."/>
            <person name="Kang L."/>
            <person name="Cui F."/>
        </authorList>
    </citation>
    <scope>NUCLEOTIDE SEQUENCE [LARGE SCALE GENOMIC DNA]</scope>
    <source>
        <strain evidence="1">Lst14</strain>
    </source>
</reference>
<evidence type="ECO:0000313" key="1">
    <source>
        <dbReference type="EMBL" id="RZF46552.1"/>
    </source>
</evidence>
<organism evidence="1 2">
    <name type="scientific">Laodelphax striatellus</name>
    <name type="common">Small brown planthopper</name>
    <name type="synonym">Delphax striatella</name>
    <dbReference type="NCBI Taxonomy" id="195883"/>
    <lineage>
        <taxon>Eukaryota</taxon>
        <taxon>Metazoa</taxon>
        <taxon>Ecdysozoa</taxon>
        <taxon>Arthropoda</taxon>
        <taxon>Hexapoda</taxon>
        <taxon>Insecta</taxon>
        <taxon>Pterygota</taxon>
        <taxon>Neoptera</taxon>
        <taxon>Paraneoptera</taxon>
        <taxon>Hemiptera</taxon>
        <taxon>Auchenorrhyncha</taxon>
        <taxon>Fulgoroidea</taxon>
        <taxon>Delphacidae</taxon>
        <taxon>Criomorphinae</taxon>
        <taxon>Laodelphax</taxon>
    </lineage>
</organism>
<dbReference type="AlphaFoldDB" id="A0A482XL62"/>
<dbReference type="InParanoid" id="A0A482XL62"/>
<evidence type="ECO:0000313" key="2">
    <source>
        <dbReference type="Proteomes" id="UP000291343"/>
    </source>
</evidence>
<accession>A0A482XL62</accession>
<sequence>MAPNVGHCESQLVVTGVESGQQLAPGTCGPQMAPNMGHKSELVVTSAENGHLVHGRSGLKLALDGDSGLGTSGQLHAELLIAPGKQLSNSSSRSLLAFGLQLAAAEDASGLELDYIDVMRHAHTESVTTPHVNGDVLHRFLEDSNALSDDEVCDTEMESVLGDCELTRS</sequence>
<dbReference type="EMBL" id="QKKF02005893">
    <property type="protein sequence ID" value="RZF46552.1"/>
    <property type="molecule type" value="Genomic_DNA"/>
</dbReference>
<comment type="caution">
    <text evidence="1">The sequence shown here is derived from an EMBL/GenBank/DDBJ whole genome shotgun (WGS) entry which is preliminary data.</text>
</comment>
<gene>
    <name evidence="1" type="ORF">LSTR_LSTR013082</name>
</gene>
<protein>
    <submittedName>
        <fullName evidence="1">Uncharacterized protein</fullName>
    </submittedName>
</protein>
<keyword evidence="2" id="KW-1185">Reference proteome</keyword>
<dbReference type="Proteomes" id="UP000291343">
    <property type="component" value="Unassembled WGS sequence"/>
</dbReference>
<name>A0A482XL62_LAOST</name>
<proteinExistence type="predicted"/>